<dbReference type="AlphaFoldDB" id="A0A0M3J4P9"/>
<feature type="domain" description="Methyltransferase FkbM" evidence="1">
    <location>
        <begin position="39"/>
        <end position="159"/>
    </location>
</feature>
<protein>
    <submittedName>
        <fullName evidence="2">Methyltransf_21 domain-containing protein</fullName>
    </submittedName>
</protein>
<dbReference type="PANTHER" id="PTHR22989:SF10">
    <property type="entry name" value="METHYLTRANSFERASE FKBM DOMAIN-CONTAINING PROTEIN"/>
    <property type="match status" value="1"/>
</dbReference>
<organism evidence="2">
    <name type="scientific">Anisakis simplex</name>
    <name type="common">Herring worm</name>
    <dbReference type="NCBI Taxonomy" id="6269"/>
    <lineage>
        <taxon>Eukaryota</taxon>
        <taxon>Metazoa</taxon>
        <taxon>Ecdysozoa</taxon>
        <taxon>Nematoda</taxon>
        <taxon>Chromadorea</taxon>
        <taxon>Rhabditida</taxon>
        <taxon>Spirurina</taxon>
        <taxon>Ascaridomorpha</taxon>
        <taxon>Ascaridoidea</taxon>
        <taxon>Anisakidae</taxon>
        <taxon>Anisakis</taxon>
        <taxon>Anisakis simplex complex</taxon>
    </lineage>
</organism>
<reference evidence="2" key="1">
    <citation type="submission" date="2017-02" db="UniProtKB">
        <authorList>
            <consortium name="WormBaseParasite"/>
        </authorList>
    </citation>
    <scope>IDENTIFICATION</scope>
</reference>
<proteinExistence type="predicted"/>
<dbReference type="WBParaSite" id="ASIM_0000252101-mRNA-1">
    <property type="protein sequence ID" value="ASIM_0000252101-mRNA-1"/>
    <property type="gene ID" value="ASIM_0000252101"/>
</dbReference>
<evidence type="ECO:0000259" key="1">
    <source>
        <dbReference type="Pfam" id="PF05050"/>
    </source>
</evidence>
<evidence type="ECO:0000313" key="2">
    <source>
        <dbReference type="WBParaSite" id="ASIM_0000252101-mRNA-1"/>
    </source>
</evidence>
<dbReference type="PANTHER" id="PTHR22989">
    <property type="entry name" value="UNCHARACTERIZED DUF13 C.ELEGANS"/>
    <property type="match status" value="1"/>
</dbReference>
<dbReference type="Pfam" id="PF05050">
    <property type="entry name" value="Methyltransf_21"/>
    <property type="match status" value="1"/>
</dbReference>
<dbReference type="InterPro" id="IPR006342">
    <property type="entry name" value="FkbM_mtfrase"/>
</dbReference>
<name>A0A0M3J4P9_ANISI</name>
<sequence length="201" mass="23582">LGIGHDVTSEWKLKNILPEHCQFYGADPSEEQNRRLYEGLRGKFFPIAVADKTHNRTSFLMNYNGSGRYQNETIRHIGIVEFIKHHAHIQSPIDLILIDIEGAEASATNILFDLLPFTARENEYDQNGIVFCQINVEFHWPNEEQRNALNLFILTNLVQKKFSFQDFFHSIGILSPKRILHMHQRIRYSRKRKNKDYVTVK</sequence>
<accession>A0A0M3J4P9</accession>